<dbReference type="PIRSF" id="PIRSF035652">
    <property type="entry name" value="CHP02436"/>
    <property type="match status" value="1"/>
</dbReference>
<name>A0A2A8CTT2_9BACT</name>
<dbReference type="Proteomes" id="UP000220102">
    <property type="component" value="Unassembled WGS sequence"/>
</dbReference>
<evidence type="ECO:0000313" key="2">
    <source>
        <dbReference type="Proteomes" id="UP000220102"/>
    </source>
</evidence>
<reference evidence="1 2" key="1">
    <citation type="submission" date="2017-10" db="EMBL/GenBank/DDBJ databases">
        <title>Draft genome of Longibacter Salinarum.</title>
        <authorList>
            <person name="Goh K.M."/>
            <person name="Shamsir M.S."/>
            <person name="Lim S.W."/>
        </authorList>
    </citation>
    <scope>NUCLEOTIDE SEQUENCE [LARGE SCALE GENOMIC DNA]</scope>
    <source>
        <strain evidence="1 2">KCTC 52045</strain>
    </source>
</reference>
<dbReference type="NCBIfam" id="TIGR02436">
    <property type="entry name" value="four helix bundle protein"/>
    <property type="match status" value="1"/>
</dbReference>
<dbReference type="Pfam" id="PF05635">
    <property type="entry name" value="23S_rRNA_IVP"/>
    <property type="match status" value="1"/>
</dbReference>
<dbReference type="PANTHER" id="PTHR38471">
    <property type="entry name" value="FOUR HELIX BUNDLE PROTEIN"/>
    <property type="match status" value="1"/>
</dbReference>
<evidence type="ECO:0000313" key="1">
    <source>
        <dbReference type="EMBL" id="PEN11278.1"/>
    </source>
</evidence>
<dbReference type="OrthoDB" id="285993at2"/>
<sequence>MQDLQFRTRKFAVDVFRFCDNLPRTPAYRIVSRQLMRSASSVGANYRAACHARSRAEFISKLGIAEEESDESKYWLEILRDIDANERQSEIEHLYQEADELTRIIITSIRTAKKNR</sequence>
<dbReference type="AlphaFoldDB" id="A0A2A8CTT2"/>
<keyword evidence="2" id="KW-1185">Reference proteome</keyword>
<comment type="caution">
    <text evidence="1">The sequence shown here is derived from an EMBL/GenBank/DDBJ whole genome shotgun (WGS) entry which is preliminary data.</text>
</comment>
<dbReference type="PANTHER" id="PTHR38471:SF2">
    <property type="entry name" value="FOUR HELIX BUNDLE PROTEIN"/>
    <property type="match status" value="1"/>
</dbReference>
<dbReference type="SUPFAM" id="SSF158446">
    <property type="entry name" value="IVS-encoded protein-like"/>
    <property type="match status" value="1"/>
</dbReference>
<protein>
    <submittedName>
        <fullName evidence="1">Four helix bundle protein</fullName>
    </submittedName>
</protein>
<gene>
    <name evidence="1" type="ORF">CRI94_15930</name>
</gene>
<dbReference type="InterPro" id="IPR036583">
    <property type="entry name" value="23S_rRNA_IVS_sf"/>
</dbReference>
<dbReference type="EMBL" id="PDEQ01000010">
    <property type="protein sequence ID" value="PEN11278.1"/>
    <property type="molecule type" value="Genomic_DNA"/>
</dbReference>
<accession>A0A2A8CTT2</accession>
<dbReference type="InterPro" id="IPR012657">
    <property type="entry name" value="23S_rRNA-intervening_sequence"/>
</dbReference>
<dbReference type="Gene3D" id="1.20.1440.60">
    <property type="entry name" value="23S rRNA-intervening sequence"/>
    <property type="match status" value="1"/>
</dbReference>
<organism evidence="1 2">
    <name type="scientific">Longibacter salinarum</name>
    <dbReference type="NCBI Taxonomy" id="1850348"/>
    <lineage>
        <taxon>Bacteria</taxon>
        <taxon>Pseudomonadati</taxon>
        <taxon>Rhodothermota</taxon>
        <taxon>Rhodothermia</taxon>
        <taxon>Rhodothermales</taxon>
        <taxon>Salisaetaceae</taxon>
        <taxon>Longibacter</taxon>
    </lineage>
</organism>
<proteinExistence type="predicted"/>